<keyword evidence="2" id="KW-1185">Reference proteome</keyword>
<organism evidence="1 2">
    <name type="scientific">Halodesulfovibrio marinisediminis DSM 17456</name>
    <dbReference type="NCBI Taxonomy" id="1121457"/>
    <lineage>
        <taxon>Bacteria</taxon>
        <taxon>Pseudomonadati</taxon>
        <taxon>Thermodesulfobacteriota</taxon>
        <taxon>Desulfovibrionia</taxon>
        <taxon>Desulfovibrionales</taxon>
        <taxon>Desulfovibrionaceae</taxon>
        <taxon>Halodesulfovibrio</taxon>
    </lineage>
</organism>
<dbReference type="EMBL" id="FSRG01000003">
    <property type="protein sequence ID" value="SIN68863.1"/>
    <property type="molecule type" value="Genomic_DNA"/>
</dbReference>
<evidence type="ECO:0000313" key="2">
    <source>
        <dbReference type="Proteomes" id="UP000184694"/>
    </source>
</evidence>
<accession>A0A1N6DDW5</accession>
<proteinExistence type="predicted"/>
<dbReference type="RefSeq" id="WP_074215747.1">
    <property type="nucleotide sequence ID" value="NZ_FSRG01000003.1"/>
</dbReference>
<evidence type="ECO:0000313" key="1">
    <source>
        <dbReference type="EMBL" id="SIN68863.1"/>
    </source>
</evidence>
<dbReference type="Proteomes" id="UP000184694">
    <property type="component" value="Unassembled WGS sequence"/>
</dbReference>
<protein>
    <submittedName>
        <fullName evidence="1">Uncharacterized protein</fullName>
    </submittedName>
</protein>
<dbReference type="AlphaFoldDB" id="A0A1N6DDW5"/>
<dbReference type="OrthoDB" id="5452664at2"/>
<reference evidence="2" key="1">
    <citation type="submission" date="2016-11" db="EMBL/GenBank/DDBJ databases">
        <authorList>
            <person name="Varghese N."/>
            <person name="Submissions S."/>
        </authorList>
    </citation>
    <scope>NUCLEOTIDE SEQUENCE [LARGE SCALE GENOMIC DNA]</scope>
    <source>
        <strain evidence="2">DSM 17456</strain>
    </source>
</reference>
<sequence length="149" mass="16752">MDILAIREHLIATVMTRIDDSIGSRSEALREFMDVTLPNIEKDASAEIAQHVPTLPGTIYKKWAEMFADRMLQTVKTTQLADMCDNTDESNATIALVYLMFMESERMEQQIAEDLAEFGVKESATDEVGNFLGDYLRNALGARGEEQLQ</sequence>
<gene>
    <name evidence="1" type="ORF">SAMN02745161_0039</name>
</gene>
<name>A0A1N6DDW5_9BACT</name>